<dbReference type="Proteomes" id="UP000054359">
    <property type="component" value="Unassembled WGS sequence"/>
</dbReference>
<name>A0A087TI92_STEMI</name>
<reference evidence="1 2" key="1">
    <citation type="submission" date="2013-11" db="EMBL/GenBank/DDBJ databases">
        <title>Genome sequencing of Stegodyphus mimosarum.</title>
        <authorList>
            <person name="Bechsgaard J."/>
        </authorList>
    </citation>
    <scope>NUCLEOTIDE SEQUENCE [LARGE SCALE GENOMIC DNA]</scope>
</reference>
<organism evidence="1 2">
    <name type="scientific">Stegodyphus mimosarum</name>
    <name type="common">African social velvet spider</name>
    <dbReference type="NCBI Taxonomy" id="407821"/>
    <lineage>
        <taxon>Eukaryota</taxon>
        <taxon>Metazoa</taxon>
        <taxon>Ecdysozoa</taxon>
        <taxon>Arthropoda</taxon>
        <taxon>Chelicerata</taxon>
        <taxon>Arachnida</taxon>
        <taxon>Araneae</taxon>
        <taxon>Araneomorphae</taxon>
        <taxon>Entelegynae</taxon>
        <taxon>Eresoidea</taxon>
        <taxon>Eresidae</taxon>
        <taxon>Stegodyphus</taxon>
    </lineage>
</organism>
<keyword evidence="2" id="KW-1185">Reference proteome</keyword>
<accession>A0A087TI92</accession>
<sequence length="157" mass="17476">RWDDYQHRLTDLGGVGKKLSQVTLTADVKLSASLKGPTELRRSHSLSDIASELGTKLQSERWKFVRLSLLPQPAPFFTADKSSGDLLRSCDAVQINIESPTPSSSQILTPSSEAKSISTDSEYAHLKVMDNDECAKKRYTSRKLKAKRVMQAVVRLQ</sequence>
<dbReference type="AlphaFoldDB" id="A0A087TI92"/>
<protein>
    <submittedName>
        <fullName evidence="1">Uncharacterized protein</fullName>
    </submittedName>
</protein>
<dbReference type="EMBL" id="KK115335">
    <property type="protein sequence ID" value="KFM64831.1"/>
    <property type="molecule type" value="Genomic_DNA"/>
</dbReference>
<feature type="non-terminal residue" evidence="1">
    <location>
        <position position="1"/>
    </location>
</feature>
<proteinExistence type="predicted"/>
<feature type="non-terminal residue" evidence="1">
    <location>
        <position position="157"/>
    </location>
</feature>
<evidence type="ECO:0000313" key="1">
    <source>
        <dbReference type="EMBL" id="KFM64831.1"/>
    </source>
</evidence>
<gene>
    <name evidence="1" type="ORF">X975_21811</name>
</gene>
<evidence type="ECO:0000313" key="2">
    <source>
        <dbReference type="Proteomes" id="UP000054359"/>
    </source>
</evidence>